<name>V5I792_ANOGL</name>
<keyword evidence="1" id="KW-0732">Signal</keyword>
<proteinExistence type="predicted"/>
<reference evidence="2" key="1">
    <citation type="submission" date="2013-07" db="EMBL/GenBank/DDBJ databases">
        <title>Midgut Transcriptome Profiling of Anoplphora glabripennis, a Lignocellulose Degrading, Wood-Boring Cerambycid.</title>
        <authorList>
            <person name="Scully E.D."/>
            <person name="Hoover K."/>
            <person name="Carlson J.E."/>
            <person name="Tien M."/>
            <person name="Geib S.M."/>
        </authorList>
    </citation>
    <scope>NUCLEOTIDE SEQUENCE</scope>
</reference>
<organism evidence="2">
    <name type="scientific">Anoplophora glabripennis</name>
    <name type="common">Asian longhorn beetle</name>
    <name type="synonym">Anoplophora nobilis</name>
    <dbReference type="NCBI Taxonomy" id="217634"/>
    <lineage>
        <taxon>Eukaryota</taxon>
        <taxon>Metazoa</taxon>
        <taxon>Ecdysozoa</taxon>
        <taxon>Arthropoda</taxon>
        <taxon>Hexapoda</taxon>
        <taxon>Insecta</taxon>
        <taxon>Pterygota</taxon>
        <taxon>Neoptera</taxon>
        <taxon>Endopterygota</taxon>
        <taxon>Coleoptera</taxon>
        <taxon>Polyphaga</taxon>
        <taxon>Cucujiformia</taxon>
        <taxon>Chrysomeloidea</taxon>
        <taxon>Cerambycidae</taxon>
        <taxon>Lamiinae</taxon>
        <taxon>Lamiini</taxon>
        <taxon>Anoplophora</taxon>
    </lineage>
</organism>
<dbReference type="AlphaFoldDB" id="V5I792"/>
<feature type="signal peptide" evidence="1">
    <location>
        <begin position="1"/>
        <end position="27"/>
    </location>
</feature>
<protein>
    <submittedName>
        <fullName evidence="2">Uncharacterized protein</fullName>
    </submittedName>
</protein>
<evidence type="ECO:0000256" key="1">
    <source>
        <dbReference type="SAM" id="SignalP"/>
    </source>
</evidence>
<sequence>MGFIGCFIVSQAVLLSALSLKSGPKQALQWITKKNTTFKENITNYSPKGFVSSTNGSQTQLSYHLNSSHSKLINREEDDLDYRNEVADNFNEDFHSLTPPVSRNGHYSVSSRSRSNTPLHLNTSLKGSCHAKTRMGTPCKLTSLPGRDYCYRHQTGDSVMG</sequence>
<dbReference type="EMBL" id="GALX01006840">
    <property type="protein sequence ID" value="JAB61626.1"/>
    <property type="molecule type" value="Transcribed_RNA"/>
</dbReference>
<feature type="chain" id="PRO_5004736569" evidence="1">
    <location>
        <begin position="28"/>
        <end position="161"/>
    </location>
</feature>
<accession>V5I792</accession>
<evidence type="ECO:0000313" key="2">
    <source>
        <dbReference type="EMBL" id="JAB61626.1"/>
    </source>
</evidence>